<dbReference type="InterPro" id="IPR011110">
    <property type="entry name" value="Reg_prop"/>
</dbReference>
<name>E8UZW7_TERSS</name>
<dbReference type="SMART" id="SM00267">
    <property type="entry name" value="GGDEF"/>
    <property type="match status" value="1"/>
</dbReference>
<keyword evidence="3" id="KW-1133">Transmembrane helix</keyword>
<dbReference type="Gene3D" id="2.60.40.10">
    <property type="entry name" value="Immunoglobulins"/>
    <property type="match status" value="1"/>
</dbReference>
<feature type="transmembrane region" description="Helical" evidence="3">
    <location>
        <begin position="818"/>
        <end position="836"/>
    </location>
</feature>
<dbReference type="Pfam" id="PF07494">
    <property type="entry name" value="Reg_prop"/>
    <property type="match status" value="3"/>
</dbReference>
<dbReference type="Proteomes" id="UP000006844">
    <property type="component" value="Chromosome"/>
</dbReference>
<dbReference type="PROSITE" id="PS50887">
    <property type="entry name" value="GGDEF"/>
    <property type="match status" value="1"/>
</dbReference>
<dbReference type="NCBIfam" id="TIGR00254">
    <property type="entry name" value="GGDEF"/>
    <property type="match status" value="1"/>
</dbReference>
<dbReference type="eggNOG" id="COG3706">
    <property type="taxonomic scope" value="Bacteria"/>
</dbReference>
<dbReference type="HOGENOM" id="CLU_000445_28_4_0"/>
<dbReference type="SUPFAM" id="SSF55073">
    <property type="entry name" value="Nucleotide cyclase"/>
    <property type="match status" value="1"/>
</dbReference>
<dbReference type="Gene3D" id="2.130.10.10">
    <property type="entry name" value="YVTN repeat-like/Quinoprotein amine dehydrogenase"/>
    <property type="match status" value="2"/>
</dbReference>
<evidence type="ECO:0000256" key="1">
    <source>
        <dbReference type="ARBA" id="ARBA00012528"/>
    </source>
</evidence>
<evidence type="ECO:0000313" key="7">
    <source>
        <dbReference type="Proteomes" id="UP000006844"/>
    </source>
</evidence>
<keyword evidence="2" id="KW-0175">Coiled coil</keyword>
<evidence type="ECO:0000313" key="6">
    <source>
        <dbReference type="EMBL" id="ADV81044.1"/>
    </source>
</evidence>
<keyword evidence="4" id="KW-0732">Signal</keyword>
<proteinExistence type="predicted"/>
<dbReference type="InterPro" id="IPR050469">
    <property type="entry name" value="Diguanylate_Cyclase"/>
</dbReference>
<dbReference type="PANTHER" id="PTHR45138">
    <property type="entry name" value="REGULATORY COMPONENTS OF SENSORY TRANSDUCTION SYSTEM"/>
    <property type="match status" value="1"/>
</dbReference>
<gene>
    <name evidence="6" type="ordered locus">AciPR4_0206</name>
</gene>
<keyword evidence="7" id="KW-1185">Reference proteome</keyword>
<dbReference type="InterPro" id="IPR013783">
    <property type="entry name" value="Ig-like_fold"/>
</dbReference>
<dbReference type="eggNOG" id="COG3292">
    <property type="taxonomic scope" value="Bacteria"/>
</dbReference>
<dbReference type="GO" id="GO:0043709">
    <property type="term" value="P:cell adhesion involved in single-species biofilm formation"/>
    <property type="evidence" value="ECO:0007669"/>
    <property type="project" value="TreeGrafter"/>
</dbReference>
<dbReference type="InterPro" id="IPR000160">
    <property type="entry name" value="GGDEF_dom"/>
</dbReference>
<dbReference type="Gene3D" id="3.30.70.270">
    <property type="match status" value="1"/>
</dbReference>
<keyword evidence="3" id="KW-0812">Transmembrane</keyword>
<feature type="chain" id="PRO_5003228837" description="diguanylate cyclase" evidence="4">
    <location>
        <begin position="26"/>
        <end position="1050"/>
    </location>
</feature>
<dbReference type="GO" id="GO:0052621">
    <property type="term" value="F:diguanylate cyclase activity"/>
    <property type="evidence" value="ECO:0007669"/>
    <property type="project" value="UniProtKB-EC"/>
</dbReference>
<dbReference type="KEGG" id="tsa:AciPR4_0206"/>
<dbReference type="InterPro" id="IPR029787">
    <property type="entry name" value="Nucleotide_cyclase"/>
</dbReference>
<feature type="coiled-coil region" evidence="2">
    <location>
        <begin position="840"/>
        <end position="881"/>
    </location>
</feature>
<evidence type="ECO:0000256" key="2">
    <source>
        <dbReference type="SAM" id="Coils"/>
    </source>
</evidence>
<feature type="signal peptide" evidence="4">
    <location>
        <begin position="1"/>
        <end position="25"/>
    </location>
</feature>
<dbReference type="InterPro" id="IPR011123">
    <property type="entry name" value="Y_Y_Y"/>
</dbReference>
<reference evidence="6 7" key="1">
    <citation type="journal article" date="2012" name="Stand. Genomic Sci.">
        <title>Complete genome sequence of Terriglobus saanensis type strain SP1PR4(T), an Acidobacteria from tundra soil.</title>
        <authorList>
            <person name="Rawat S.R."/>
            <person name="Mannisto M.K."/>
            <person name="Starovoytov V."/>
            <person name="Goodwin L."/>
            <person name="Nolan M."/>
            <person name="Hauser L."/>
            <person name="Land M."/>
            <person name="Davenport K.W."/>
            <person name="Woyke T."/>
            <person name="Haggblom M.M."/>
        </authorList>
    </citation>
    <scope>NUCLEOTIDE SEQUENCE</scope>
    <source>
        <strain evidence="7">ATCC BAA-1853 / DSM 23119 / SP1PR4</strain>
    </source>
</reference>
<dbReference type="Pfam" id="PF07495">
    <property type="entry name" value="Y_Y_Y"/>
    <property type="match status" value="1"/>
</dbReference>
<organism evidence="6 7">
    <name type="scientific">Terriglobus saanensis (strain ATCC BAA-1853 / DSM 23119 / SP1PR4)</name>
    <dbReference type="NCBI Taxonomy" id="401053"/>
    <lineage>
        <taxon>Bacteria</taxon>
        <taxon>Pseudomonadati</taxon>
        <taxon>Acidobacteriota</taxon>
        <taxon>Terriglobia</taxon>
        <taxon>Terriglobales</taxon>
        <taxon>Acidobacteriaceae</taxon>
        <taxon>Terriglobus</taxon>
    </lineage>
</organism>
<evidence type="ECO:0000256" key="4">
    <source>
        <dbReference type="SAM" id="SignalP"/>
    </source>
</evidence>
<dbReference type="AlphaFoldDB" id="E8UZW7"/>
<feature type="domain" description="GGDEF" evidence="5">
    <location>
        <begin position="909"/>
        <end position="1041"/>
    </location>
</feature>
<dbReference type="InterPro" id="IPR015943">
    <property type="entry name" value="WD40/YVTN_repeat-like_dom_sf"/>
</dbReference>
<dbReference type="InterPro" id="IPR043128">
    <property type="entry name" value="Rev_trsase/Diguanyl_cyclase"/>
</dbReference>
<dbReference type="FunFam" id="3.30.70.270:FF:000001">
    <property type="entry name" value="Diguanylate cyclase domain protein"/>
    <property type="match status" value="1"/>
</dbReference>
<dbReference type="EC" id="2.7.7.65" evidence="1"/>
<dbReference type="GO" id="GO:0005886">
    <property type="term" value="C:plasma membrane"/>
    <property type="evidence" value="ECO:0007669"/>
    <property type="project" value="TreeGrafter"/>
</dbReference>
<dbReference type="GO" id="GO:1902201">
    <property type="term" value="P:negative regulation of bacterial-type flagellum-dependent cell motility"/>
    <property type="evidence" value="ECO:0007669"/>
    <property type="project" value="TreeGrafter"/>
</dbReference>
<dbReference type="RefSeq" id="WP_013566777.1">
    <property type="nucleotide sequence ID" value="NC_014963.1"/>
</dbReference>
<dbReference type="Pfam" id="PF00990">
    <property type="entry name" value="GGDEF"/>
    <property type="match status" value="1"/>
</dbReference>
<dbReference type="PANTHER" id="PTHR45138:SF24">
    <property type="entry name" value="DIGUANYLATE CYCLASE DGCC-RELATED"/>
    <property type="match status" value="1"/>
</dbReference>
<keyword evidence="3" id="KW-0472">Membrane</keyword>
<dbReference type="SUPFAM" id="SSF63829">
    <property type="entry name" value="Calcium-dependent phosphotriesterase"/>
    <property type="match status" value="2"/>
</dbReference>
<sequence>MRPTNSFLLWAGVCILSTALQCATAAAQPDFALSAKTLESVSDLDFVSLNTRDTLPHQSVYAFTQDTRGYVWIATYGGLSRFDGSHLHTYAHDSKLPSSLPNNSVRALVPGPDGDVWIGTDNAGVALYRASTDSFEALPDLPPSLANARIYAMISDGHGGLWAGGQFGLFHYEPSSHAYEVYLGVGSHPGVAGFDLKHVFSLFLDRSGSLWVGGDAGLQVKRANAKKFVDVLGLEGEGEVGARPFVWSFLQDKSGKLWVGCDHVGLATYDPNAHVLRGVPKLAGLRSQIGEHTVRGLFEHASGQLWIATYGAGMLTYDMKNGDIRSFTKGSGKPYPLKNNFLRGLFKDRSGVLWIASDNGVSTLNDSTRGIYQIHPSLVHPDAQSGTEIRSVGQAYGKVWVGFDQGEFGTLEKNAKVKQVMPATPGQSTSREILAIVGNDQEGSRSAGTKTVYASGTGLFQVDLAKNSYRPVPDPLVAKEVVSAPTLDGEKVWAGTYNGLYVYDSETKKGFMYRHDPADPFSLPENDVRRVLHARDGRLWLSTRTGLDVRDPLTGHFQAFRHSSKSDSIPGDNVWVMKEDHNGRLWVATTDAGLAVLWNWTPEGTPIFRTIDKRNGLPSDSVLTMALGKDGRIWVNTAAGLAVISPETLAVQVFSVGEGLRSISQKLFGSIVLDDGALLFLGAEGLIGVLPDRLEQRSYRAPLVMTNLQLQHDTRSSTVAAYESANRSIRLDAAHRGFEASFALLDFTAPESMRYSHKLVGVDKDWVPFAEGHDSISYSDLPAGNFTLMARAVSRSGLGPVIESAFPIEAPKLWTETLPFRMLLVLFACLVIYLLVRVRTAVLERRRQQLEAEIAQRTLELNDQRDKLQVANSLLNQLASRDSLTNLFNRRHFIALLDTELARSKRTAQTFSLLLLDIDHFKSVNDTYGHLAGDTVIQTIAARISTSLRATDTLARFGGEEYIVLLPNTAVPQATALALRILSAIASTPIEIEGFLINASVSIGCAEADIKGTTTMLLERADLALYAAKRGGRNCLRVAGTPSTETTSTH</sequence>
<dbReference type="STRING" id="401053.AciPR4_0206"/>
<accession>E8UZW7</accession>
<dbReference type="EMBL" id="CP002467">
    <property type="protein sequence ID" value="ADV81044.1"/>
    <property type="molecule type" value="Genomic_DNA"/>
</dbReference>
<protein>
    <recommendedName>
        <fullName evidence="1">diguanylate cyclase</fullName>
        <ecNumber evidence="1">2.7.7.65</ecNumber>
    </recommendedName>
</protein>
<dbReference type="CDD" id="cd01949">
    <property type="entry name" value="GGDEF"/>
    <property type="match status" value="1"/>
</dbReference>
<evidence type="ECO:0000259" key="5">
    <source>
        <dbReference type="PROSITE" id="PS50887"/>
    </source>
</evidence>
<evidence type="ECO:0000256" key="3">
    <source>
        <dbReference type="SAM" id="Phobius"/>
    </source>
</evidence>